<protein>
    <submittedName>
        <fullName evidence="4">Uncharacterized protein</fullName>
    </submittedName>
</protein>
<evidence type="ECO:0000313" key="5">
    <source>
        <dbReference type="Proteomes" id="UP000728032"/>
    </source>
</evidence>
<evidence type="ECO:0000256" key="3">
    <source>
        <dbReference type="SAM" id="SignalP"/>
    </source>
</evidence>
<dbReference type="EMBL" id="OC916875">
    <property type="protein sequence ID" value="CAD7645509.1"/>
    <property type="molecule type" value="Genomic_DNA"/>
</dbReference>
<feature type="chain" id="PRO_5036211266" evidence="3">
    <location>
        <begin position="21"/>
        <end position="508"/>
    </location>
</feature>
<keyword evidence="2" id="KW-0472">Membrane</keyword>
<evidence type="ECO:0000256" key="2">
    <source>
        <dbReference type="SAM" id="Phobius"/>
    </source>
</evidence>
<reference evidence="4" key="1">
    <citation type="submission" date="2020-11" db="EMBL/GenBank/DDBJ databases">
        <authorList>
            <person name="Tran Van P."/>
        </authorList>
    </citation>
    <scope>NUCLEOTIDE SEQUENCE</scope>
</reference>
<dbReference type="AlphaFoldDB" id="A0A7R9LPQ2"/>
<feature type="compositionally biased region" description="Pro residues" evidence="1">
    <location>
        <begin position="472"/>
        <end position="483"/>
    </location>
</feature>
<keyword evidence="2" id="KW-1133">Transmembrane helix</keyword>
<feature type="compositionally biased region" description="Polar residues" evidence="1">
    <location>
        <begin position="158"/>
        <end position="171"/>
    </location>
</feature>
<feature type="region of interest" description="Disordered" evidence="1">
    <location>
        <begin position="133"/>
        <end position="171"/>
    </location>
</feature>
<feature type="compositionally biased region" description="Polar residues" evidence="1">
    <location>
        <begin position="140"/>
        <end position="149"/>
    </location>
</feature>
<gene>
    <name evidence="4" type="ORF">ONB1V03_LOCUS5249</name>
</gene>
<accession>A0A7R9LPQ2</accession>
<keyword evidence="3" id="KW-0732">Signal</keyword>
<sequence>MKWKLIGVFISNALNICAICCWPFAPPPPPPLPPLHLFEDHYVRVSHGPHFDRGLTHMARVNSPRVVCEVLGYLPVVELPYKDGYSGRYRMRLGVLSHKLLCYDLGTTQEFSQYIPNDKPMMKVRHMNYRYRKRLKSQRPIESNGNSVTHPRKDIKWSQETSAGHNGQQPRRYNVIDNRYHNKQNIPNSVNDKLPRIPGKVVHEGESLNRQNYSQNKSIEANDNNISSDKTVKDLYENSSQTREKTNSIRHNVPNIPIEITSYDTKSPDGVVTQVTEMLYDIENNPFKGPTTTPIISPFLPPAATPPLIPVTSNPRLNNQIPYHMNSGYSEIRETSSSQPIQPINTAVTARFNGMTMTPSMSWTSQKNTLDPVPIVWTNEPTAPPPTPRPIPSSSSSEYHTRRARKRTTTQKPQTTVKSSAREGQPGLSSAAIAGIVIGSMVSIVLLAGTSLFVMYRNPFRRTLGPLSSSGSPPPPVPPPTLPPNDSNTIPSRVSPSVAPQKTQEIIE</sequence>
<keyword evidence="5" id="KW-1185">Reference proteome</keyword>
<feature type="region of interest" description="Disordered" evidence="1">
    <location>
        <begin position="374"/>
        <end position="426"/>
    </location>
</feature>
<feature type="compositionally biased region" description="Pro residues" evidence="1">
    <location>
        <begin position="382"/>
        <end position="391"/>
    </location>
</feature>
<feature type="compositionally biased region" description="Polar residues" evidence="1">
    <location>
        <begin position="208"/>
        <end position="225"/>
    </location>
</feature>
<organism evidence="4">
    <name type="scientific">Oppiella nova</name>
    <dbReference type="NCBI Taxonomy" id="334625"/>
    <lineage>
        <taxon>Eukaryota</taxon>
        <taxon>Metazoa</taxon>
        <taxon>Ecdysozoa</taxon>
        <taxon>Arthropoda</taxon>
        <taxon>Chelicerata</taxon>
        <taxon>Arachnida</taxon>
        <taxon>Acari</taxon>
        <taxon>Acariformes</taxon>
        <taxon>Sarcoptiformes</taxon>
        <taxon>Oribatida</taxon>
        <taxon>Brachypylina</taxon>
        <taxon>Oppioidea</taxon>
        <taxon>Oppiidae</taxon>
        <taxon>Oppiella</taxon>
    </lineage>
</organism>
<evidence type="ECO:0000256" key="1">
    <source>
        <dbReference type="SAM" id="MobiDB-lite"/>
    </source>
</evidence>
<feature type="compositionally biased region" description="Polar residues" evidence="1">
    <location>
        <begin position="485"/>
        <end position="508"/>
    </location>
</feature>
<feature type="transmembrane region" description="Helical" evidence="2">
    <location>
        <begin position="432"/>
        <end position="456"/>
    </location>
</feature>
<dbReference type="EMBL" id="CAJPVJ010002050">
    <property type="protein sequence ID" value="CAG2165711.1"/>
    <property type="molecule type" value="Genomic_DNA"/>
</dbReference>
<feature type="signal peptide" evidence="3">
    <location>
        <begin position="1"/>
        <end position="20"/>
    </location>
</feature>
<proteinExistence type="predicted"/>
<dbReference type="Proteomes" id="UP000728032">
    <property type="component" value="Unassembled WGS sequence"/>
</dbReference>
<feature type="region of interest" description="Disordered" evidence="1">
    <location>
        <begin position="204"/>
        <end position="225"/>
    </location>
</feature>
<keyword evidence="2" id="KW-0812">Transmembrane</keyword>
<dbReference type="OrthoDB" id="10662629at2759"/>
<name>A0A7R9LPQ2_9ACAR</name>
<feature type="region of interest" description="Disordered" evidence="1">
    <location>
        <begin position="466"/>
        <end position="508"/>
    </location>
</feature>
<evidence type="ECO:0000313" key="4">
    <source>
        <dbReference type="EMBL" id="CAD7645509.1"/>
    </source>
</evidence>